<dbReference type="InterPro" id="IPR036047">
    <property type="entry name" value="F-box-like_dom_sf"/>
</dbReference>
<dbReference type="CDD" id="cd22157">
    <property type="entry name" value="F-box_AtFBW1-like"/>
    <property type="match status" value="1"/>
</dbReference>
<dbReference type="EMBL" id="CM007902">
    <property type="protein sequence ID" value="OTG03030.1"/>
    <property type="molecule type" value="Genomic_DNA"/>
</dbReference>
<organism evidence="3 4">
    <name type="scientific">Helianthus annuus</name>
    <name type="common">Common sunflower</name>
    <dbReference type="NCBI Taxonomy" id="4232"/>
    <lineage>
        <taxon>Eukaryota</taxon>
        <taxon>Viridiplantae</taxon>
        <taxon>Streptophyta</taxon>
        <taxon>Embryophyta</taxon>
        <taxon>Tracheophyta</taxon>
        <taxon>Spermatophyta</taxon>
        <taxon>Magnoliopsida</taxon>
        <taxon>eudicotyledons</taxon>
        <taxon>Gunneridae</taxon>
        <taxon>Pentapetalae</taxon>
        <taxon>asterids</taxon>
        <taxon>campanulids</taxon>
        <taxon>Asterales</taxon>
        <taxon>Asteraceae</taxon>
        <taxon>Asteroideae</taxon>
        <taxon>Heliantheae alliance</taxon>
        <taxon>Heliantheae</taxon>
        <taxon>Helianthus</taxon>
    </lineage>
</organism>
<dbReference type="Gene3D" id="1.20.1280.50">
    <property type="match status" value="1"/>
</dbReference>
<dbReference type="Proteomes" id="UP000215914">
    <property type="component" value="Chromosome 13"/>
</dbReference>
<evidence type="ECO:0000313" key="3">
    <source>
        <dbReference type="EMBL" id="OTG03030.1"/>
    </source>
</evidence>
<evidence type="ECO:0000259" key="1">
    <source>
        <dbReference type="PROSITE" id="PS50181"/>
    </source>
</evidence>
<dbReference type="PROSITE" id="PS50181">
    <property type="entry name" value="FBOX"/>
    <property type="match status" value="1"/>
</dbReference>
<dbReference type="PANTHER" id="PTHR31672:SF13">
    <property type="entry name" value="F-BOX PROTEIN CPR30-LIKE"/>
    <property type="match status" value="1"/>
</dbReference>
<feature type="domain" description="F-box" evidence="1">
    <location>
        <begin position="21"/>
        <end position="70"/>
    </location>
</feature>
<name>A0A251SW11_HELAN</name>
<dbReference type="NCBIfam" id="TIGR01640">
    <property type="entry name" value="F_box_assoc_1"/>
    <property type="match status" value="1"/>
</dbReference>
<dbReference type="InParanoid" id="A0A251SW11"/>
<reference evidence="2" key="3">
    <citation type="submission" date="2020-06" db="EMBL/GenBank/DDBJ databases">
        <title>Helianthus annuus Genome sequencing and assembly Release 2.</title>
        <authorList>
            <person name="Gouzy J."/>
            <person name="Langlade N."/>
            <person name="Munos S."/>
        </authorList>
    </citation>
    <scope>NUCLEOTIDE SEQUENCE</scope>
    <source>
        <tissue evidence="2">Leaves</tissue>
    </source>
</reference>
<dbReference type="InterPro" id="IPR001810">
    <property type="entry name" value="F-box_dom"/>
</dbReference>
<dbReference type="AlphaFoldDB" id="A0A251SW11"/>
<dbReference type="OrthoDB" id="5319261at2759"/>
<proteinExistence type="predicted"/>
<dbReference type="InterPro" id="IPR017451">
    <property type="entry name" value="F-box-assoc_interact_dom"/>
</dbReference>
<sequence>MADLPSENMYNILSTLTSKKRLQAAILPSEIMYDILSRMPVKSLARFRCVNKLWCNYINDPYLEAMHTKRQSMNDPVPIMFRQFPSDDHPNSPCTLSFLEHKEEAGICTLEVKKKPPVMEFMCKSWTYKNPDNIVLGSCNGLLYSSKHSHDGNKLVVIHPLRKDCYESPPIKTPFHPQQQQSCGIDLQESNRLCVEESSGLGFDDSTNTFKMVCVVKREHEGQLEDLYQLKEDLWTMVHVLGTDSWRKIPQVPSYPITGEGVFANGCLHWLISDEYDDYRAAYLGRPVIKFDIAKEEFGVIKPPHGLPVYSVKEQLVDLHGEVGYVYHIVNHGVEVWVLKERGWVMHCEFEQKPPLPGCLMKVLGFWNDDGDVLMTDNWKRQMFVYNLNSKSLHEVSLVGCEEGLTLIDIRMY</sequence>
<accession>A0A251SW11</accession>
<reference evidence="3" key="2">
    <citation type="submission" date="2017-02" db="EMBL/GenBank/DDBJ databases">
        <title>Sunflower complete genome.</title>
        <authorList>
            <person name="Langlade N."/>
            <person name="Munos S."/>
        </authorList>
    </citation>
    <scope>NUCLEOTIDE SEQUENCE [LARGE SCALE GENOMIC DNA]</scope>
    <source>
        <tissue evidence="3">Leaves</tissue>
    </source>
</reference>
<gene>
    <name evidence="3" type="ORF">HannXRQ_Chr13g0419581</name>
    <name evidence="2" type="ORF">HanXRQr2_Chr13g0608681</name>
</gene>
<dbReference type="Pfam" id="PF00646">
    <property type="entry name" value="F-box"/>
    <property type="match status" value="1"/>
</dbReference>
<keyword evidence="4" id="KW-1185">Reference proteome</keyword>
<dbReference type="EMBL" id="MNCJ02000328">
    <property type="protein sequence ID" value="KAF5775141.1"/>
    <property type="molecule type" value="Genomic_DNA"/>
</dbReference>
<evidence type="ECO:0000313" key="4">
    <source>
        <dbReference type="Proteomes" id="UP000215914"/>
    </source>
</evidence>
<dbReference type="InterPro" id="IPR050796">
    <property type="entry name" value="SCF_F-box_component"/>
</dbReference>
<evidence type="ECO:0000313" key="2">
    <source>
        <dbReference type="EMBL" id="KAF5775141.1"/>
    </source>
</evidence>
<dbReference type="InterPro" id="IPR013187">
    <property type="entry name" value="F-box-assoc_dom_typ3"/>
</dbReference>
<dbReference type="PANTHER" id="PTHR31672">
    <property type="entry name" value="BNACNNG10540D PROTEIN"/>
    <property type="match status" value="1"/>
</dbReference>
<dbReference type="Gramene" id="mRNA:HanXRQr2_Chr13g0608681">
    <property type="protein sequence ID" value="CDS:HanXRQr2_Chr13g0608681.1"/>
    <property type="gene ID" value="HanXRQr2_Chr13g0608681"/>
</dbReference>
<dbReference type="SUPFAM" id="SSF81383">
    <property type="entry name" value="F-box domain"/>
    <property type="match status" value="1"/>
</dbReference>
<dbReference type="SMART" id="SM00256">
    <property type="entry name" value="FBOX"/>
    <property type="match status" value="1"/>
</dbReference>
<protein>
    <submittedName>
        <fullName evidence="2 3">F-box domain-containing protein</fullName>
    </submittedName>
</protein>
<dbReference type="Pfam" id="PF08268">
    <property type="entry name" value="FBA_3"/>
    <property type="match status" value="1"/>
</dbReference>
<reference evidence="2 4" key="1">
    <citation type="journal article" date="2017" name="Nature">
        <title>The sunflower genome provides insights into oil metabolism, flowering and Asterid evolution.</title>
        <authorList>
            <person name="Badouin H."/>
            <person name="Gouzy J."/>
            <person name="Grassa C.J."/>
            <person name="Murat F."/>
            <person name="Staton S.E."/>
            <person name="Cottret L."/>
            <person name="Lelandais-Briere C."/>
            <person name="Owens G.L."/>
            <person name="Carrere S."/>
            <person name="Mayjonade B."/>
            <person name="Legrand L."/>
            <person name="Gill N."/>
            <person name="Kane N.C."/>
            <person name="Bowers J.E."/>
            <person name="Hubner S."/>
            <person name="Bellec A."/>
            <person name="Berard A."/>
            <person name="Berges H."/>
            <person name="Blanchet N."/>
            <person name="Boniface M.C."/>
            <person name="Brunel D."/>
            <person name="Catrice O."/>
            <person name="Chaidir N."/>
            <person name="Claudel C."/>
            <person name="Donnadieu C."/>
            <person name="Faraut T."/>
            <person name="Fievet G."/>
            <person name="Helmstetter N."/>
            <person name="King M."/>
            <person name="Knapp S.J."/>
            <person name="Lai Z."/>
            <person name="Le Paslier M.C."/>
            <person name="Lippi Y."/>
            <person name="Lorenzon L."/>
            <person name="Mandel J.R."/>
            <person name="Marage G."/>
            <person name="Marchand G."/>
            <person name="Marquand E."/>
            <person name="Bret-Mestries E."/>
            <person name="Morien E."/>
            <person name="Nambeesan S."/>
            <person name="Nguyen T."/>
            <person name="Pegot-Espagnet P."/>
            <person name="Pouilly N."/>
            <person name="Raftis F."/>
            <person name="Sallet E."/>
            <person name="Schiex T."/>
            <person name="Thomas J."/>
            <person name="Vandecasteele C."/>
            <person name="Vares D."/>
            <person name="Vear F."/>
            <person name="Vautrin S."/>
            <person name="Crespi M."/>
            <person name="Mangin B."/>
            <person name="Burke J.M."/>
            <person name="Salse J."/>
            <person name="Munos S."/>
            <person name="Vincourt P."/>
            <person name="Rieseberg L.H."/>
            <person name="Langlade N.B."/>
        </authorList>
    </citation>
    <scope>NUCLEOTIDE SEQUENCE [LARGE SCALE GENOMIC DNA]</scope>
    <source>
        <strain evidence="4">cv. SF193</strain>
        <tissue evidence="2">Leaves</tissue>
    </source>
</reference>